<accession>A0AAJ2NLK2</accession>
<organism evidence="9 10">
    <name type="scientific">Alkalihalophilus pseudofirmus</name>
    <name type="common">Bacillus pseudofirmus</name>
    <dbReference type="NCBI Taxonomy" id="79885"/>
    <lineage>
        <taxon>Bacteria</taxon>
        <taxon>Bacillati</taxon>
        <taxon>Bacillota</taxon>
        <taxon>Bacilli</taxon>
        <taxon>Bacillales</taxon>
        <taxon>Bacillaceae</taxon>
        <taxon>Alkalihalophilus</taxon>
    </lineage>
</organism>
<feature type="transmembrane region" description="Helical" evidence="7">
    <location>
        <begin position="469"/>
        <end position="490"/>
    </location>
</feature>
<evidence type="ECO:0000256" key="4">
    <source>
        <dbReference type="ARBA" id="ARBA00022989"/>
    </source>
</evidence>
<gene>
    <name evidence="9" type="ORF">RYX45_03620</name>
</gene>
<keyword evidence="4 7" id="KW-1133">Transmembrane helix</keyword>
<dbReference type="GO" id="GO:0017004">
    <property type="term" value="P:cytochrome complex assembly"/>
    <property type="evidence" value="ECO:0007669"/>
    <property type="project" value="UniProtKB-KW"/>
</dbReference>
<keyword evidence="5 7" id="KW-0472">Membrane</keyword>
<evidence type="ECO:0000313" key="9">
    <source>
        <dbReference type="EMBL" id="MDV2884253.1"/>
    </source>
</evidence>
<evidence type="ECO:0000256" key="3">
    <source>
        <dbReference type="ARBA" id="ARBA00022748"/>
    </source>
</evidence>
<evidence type="ECO:0000256" key="6">
    <source>
        <dbReference type="SAM" id="MobiDB-lite"/>
    </source>
</evidence>
<dbReference type="PANTHER" id="PTHR31566">
    <property type="entry name" value="CYTOCHROME C BIOGENESIS PROTEIN CCS1, CHLOROPLASTIC"/>
    <property type="match status" value="1"/>
</dbReference>
<protein>
    <submittedName>
        <fullName evidence="9">Cytochrome c biogenesis protein ResB</fullName>
    </submittedName>
</protein>
<proteinExistence type="predicted"/>
<dbReference type="GO" id="GO:0016020">
    <property type="term" value="C:membrane"/>
    <property type="evidence" value="ECO:0007669"/>
    <property type="project" value="UniProtKB-SubCell"/>
</dbReference>
<dbReference type="Pfam" id="PF05140">
    <property type="entry name" value="ResB"/>
    <property type="match status" value="2"/>
</dbReference>
<sequence length="570" mass="65422">MKKVTCECGHQNPLGTEICESCGKPIEENSEPKTLLNMRYEGVARRSQTYTTTIIDKIWMFFSSVKVGIWLIVLTLVASALGTLFPQEMYIPPTANPSIYYAEEYGYLGEIYYLLGFHNLYSSWWYMLLVAGLGISLIIASLDRVVPLHRALKTQRVTRHANFMKRQRVYGTSSISKEEVDEAFSKVRERLENNKYKVSEENGNLVAEKGRFSRWGPYVNHVGLIVFLIGCMLRYFPGMYIDEHVWIREGDQVVVPGTDGQYYIENEQFLLEFYDEDDETFGEAIQRGGGAVVSNFQTDAILYERQDADTVGDLGELVPVAEHEIRVNFPMSHNGFNFYQLDYKLNELKTMSFTVENKETGETQGRMDIDLYNPQSSYDLGDGYEVKIRDYFPDYFLNNDNVPSTRSKIPDNPVFIFEMITPETPEGEVSFVGIRQNLEPLGENQYKMTFLDVETNNVTALGVRKDRTLPLLIAGGVIFMIGLIQGSYWAHRRIWIQRINGEVWIAGHTNKNWLTLRRDIDEAIKETNLTSPKDQVEEKEASLESKDSTFENDPLEKDHIDSNTDNESKN</sequence>
<evidence type="ECO:0000256" key="2">
    <source>
        <dbReference type="ARBA" id="ARBA00022692"/>
    </source>
</evidence>
<dbReference type="EMBL" id="JAWJAY010000001">
    <property type="protein sequence ID" value="MDV2884253.1"/>
    <property type="molecule type" value="Genomic_DNA"/>
</dbReference>
<evidence type="ECO:0000256" key="1">
    <source>
        <dbReference type="ARBA" id="ARBA00004141"/>
    </source>
</evidence>
<evidence type="ECO:0000256" key="5">
    <source>
        <dbReference type="ARBA" id="ARBA00023136"/>
    </source>
</evidence>
<feature type="domain" description="ResB-like" evidence="8">
    <location>
        <begin position="65"/>
        <end position="423"/>
    </location>
</feature>
<name>A0AAJ2NLK2_ALKPS</name>
<dbReference type="PANTHER" id="PTHR31566:SF0">
    <property type="entry name" value="CYTOCHROME C BIOGENESIS PROTEIN CCS1, CHLOROPLASTIC"/>
    <property type="match status" value="1"/>
</dbReference>
<keyword evidence="2 7" id="KW-0812">Transmembrane</keyword>
<feature type="domain" description="ResB-like" evidence="8">
    <location>
        <begin position="443"/>
        <end position="520"/>
    </location>
</feature>
<feature type="compositionally biased region" description="Basic and acidic residues" evidence="6">
    <location>
        <begin position="534"/>
        <end position="570"/>
    </location>
</feature>
<feature type="transmembrane region" description="Helical" evidence="7">
    <location>
        <begin position="67"/>
        <end position="85"/>
    </location>
</feature>
<evidence type="ECO:0000256" key="7">
    <source>
        <dbReference type="SAM" id="Phobius"/>
    </source>
</evidence>
<evidence type="ECO:0000259" key="8">
    <source>
        <dbReference type="Pfam" id="PF05140"/>
    </source>
</evidence>
<feature type="transmembrane region" description="Helical" evidence="7">
    <location>
        <begin position="218"/>
        <end position="236"/>
    </location>
</feature>
<feature type="region of interest" description="Disordered" evidence="6">
    <location>
        <begin position="528"/>
        <end position="570"/>
    </location>
</feature>
<evidence type="ECO:0000313" key="10">
    <source>
        <dbReference type="Proteomes" id="UP001285636"/>
    </source>
</evidence>
<comment type="subcellular location">
    <subcellularLocation>
        <location evidence="1">Membrane</location>
        <topology evidence="1">Multi-pass membrane protein</topology>
    </subcellularLocation>
</comment>
<dbReference type="InterPro" id="IPR007816">
    <property type="entry name" value="ResB-like_domain"/>
</dbReference>
<dbReference type="Proteomes" id="UP001285636">
    <property type="component" value="Unassembled WGS sequence"/>
</dbReference>
<feature type="transmembrane region" description="Helical" evidence="7">
    <location>
        <begin position="124"/>
        <end position="146"/>
    </location>
</feature>
<keyword evidence="3" id="KW-0201">Cytochrome c-type biogenesis</keyword>
<reference evidence="9" key="1">
    <citation type="submission" date="2023-10" db="EMBL/GenBank/DDBJ databases">
        <title>Screening of Alkalihalophilus pseudofirmusBZ-TG-HK211 and Its Alleviation of Salt Stress on Rapeseed Growth.</title>
        <authorList>
            <person name="Zhao B."/>
            <person name="Guo T."/>
        </authorList>
    </citation>
    <scope>NUCLEOTIDE SEQUENCE</scope>
    <source>
        <strain evidence="9">BZ-TG-HK211</strain>
    </source>
</reference>
<dbReference type="RefSeq" id="WP_323465879.1">
    <property type="nucleotide sequence ID" value="NZ_CP144224.1"/>
</dbReference>
<comment type="caution">
    <text evidence="9">The sequence shown here is derived from an EMBL/GenBank/DDBJ whole genome shotgun (WGS) entry which is preliminary data.</text>
</comment>
<dbReference type="InterPro" id="IPR023494">
    <property type="entry name" value="Cyt_c_bgen_Ccs1/CcsB/ResB"/>
</dbReference>
<dbReference type="AlphaFoldDB" id="A0AAJ2NLK2"/>